<protein>
    <recommendedName>
        <fullName evidence="1">AB hydrolase-1 domain-containing protein</fullName>
    </recommendedName>
</protein>
<dbReference type="PANTHER" id="PTHR43194:SF2">
    <property type="entry name" value="PEROXISOMAL MEMBRANE PROTEIN LPX1"/>
    <property type="match status" value="1"/>
</dbReference>
<dbReference type="Pfam" id="PF12697">
    <property type="entry name" value="Abhydrolase_6"/>
    <property type="match status" value="1"/>
</dbReference>
<accession>A0A6V8L3H6</accession>
<dbReference type="Gene3D" id="3.40.50.1820">
    <property type="entry name" value="alpha/beta hydrolase"/>
    <property type="match status" value="1"/>
</dbReference>
<feature type="domain" description="AB hydrolase-1" evidence="1">
    <location>
        <begin position="12"/>
        <end position="126"/>
    </location>
</feature>
<dbReference type="EMBL" id="BLPG01000001">
    <property type="protein sequence ID" value="GFJ91812.1"/>
    <property type="molecule type" value="Genomic_DNA"/>
</dbReference>
<keyword evidence="3" id="KW-1185">Reference proteome</keyword>
<dbReference type="GO" id="GO:0003824">
    <property type="term" value="F:catalytic activity"/>
    <property type="evidence" value="ECO:0007669"/>
    <property type="project" value="UniProtKB-ARBA"/>
</dbReference>
<dbReference type="InterPro" id="IPR000073">
    <property type="entry name" value="AB_hydrolase_1"/>
</dbReference>
<name>A0A6V8L3H6_9ACTN</name>
<dbReference type="InterPro" id="IPR029058">
    <property type="entry name" value="AB_hydrolase_fold"/>
</dbReference>
<reference evidence="2 3" key="1">
    <citation type="submission" date="2020-03" db="EMBL/GenBank/DDBJ databases">
        <title>Whole genome shotgun sequence of Phytohabitans rumicis NBRC 108638.</title>
        <authorList>
            <person name="Komaki H."/>
            <person name="Tamura T."/>
        </authorList>
    </citation>
    <scope>NUCLEOTIDE SEQUENCE [LARGE SCALE GENOMIC DNA]</scope>
    <source>
        <strain evidence="2 3">NBRC 108638</strain>
    </source>
</reference>
<organism evidence="2 3">
    <name type="scientific">Phytohabitans rumicis</name>
    <dbReference type="NCBI Taxonomy" id="1076125"/>
    <lineage>
        <taxon>Bacteria</taxon>
        <taxon>Bacillati</taxon>
        <taxon>Actinomycetota</taxon>
        <taxon>Actinomycetes</taxon>
        <taxon>Micromonosporales</taxon>
        <taxon>Micromonosporaceae</taxon>
    </lineage>
</organism>
<dbReference type="AlphaFoldDB" id="A0A6V8L3H6"/>
<comment type="caution">
    <text evidence="2">The sequence shown here is derived from an EMBL/GenBank/DDBJ whole genome shotgun (WGS) entry which is preliminary data.</text>
</comment>
<evidence type="ECO:0000313" key="2">
    <source>
        <dbReference type="EMBL" id="GFJ91812.1"/>
    </source>
</evidence>
<dbReference type="SUPFAM" id="SSF53474">
    <property type="entry name" value="alpha/beta-Hydrolases"/>
    <property type="match status" value="1"/>
</dbReference>
<evidence type="ECO:0000313" key="3">
    <source>
        <dbReference type="Proteomes" id="UP000482960"/>
    </source>
</evidence>
<reference evidence="2 3" key="2">
    <citation type="submission" date="2020-03" db="EMBL/GenBank/DDBJ databases">
        <authorList>
            <person name="Ichikawa N."/>
            <person name="Kimura A."/>
            <person name="Kitahashi Y."/>
            <person name="Uohara A."/>
        </authorList>
    </citation>
    <scope>NUCLEOTIDE SEQUENCE [LARGE SCALE GENOMIC DNA]</scope>
    <source>
        <strain evidence="2 3">NBRC 108638</strain>
    </source>
</reference>
<dbReference type="Proteomes" id="UP000482960">
    <property type="component" value="Unassembled WGS sequence"/>
</dbReference>
<proteinExistence type="predicted"/>
<dbReference type="PANTHER" id="PTHR43194">
    <property type="entry name" value="HYDROLASE ALPHA/BETA FOLD FAMILY"/>
    <property type="match status" value="1"/>
</dbReference>
<sequence>MLSAHRVGTRLPQPVLRAILRSGALRAVTFGMICAHPTRLTPEVALADALALRNAPAFDAVARASRGYAFQGAPEVPVTVAWGTRDRVLPYRQAARARQALPGARHVDLPGCGHVPMSDNPELVADIILATTQGRVPS</sequence>
<gene>
    <name evidence="2" type="ORF">Prum_054540</name>
</gene>
<evidence type="ECO:0000259" key="1">
    <source>
        <dbReference type="Pfam" id="PF12697"/>
    </source>
</evidence>
<dbReference type="InterPro" id="IPR050228">
    <property type="entry name" value="Carboxylesterase_BioH"/>
</dbReference>